<dbReference type="OrthoDB" id="20949at2759"/>
<feature type="compositionally biased region" description="Acidic residues" evidence="3">
    <location>
        <begin position="1"/>
        <end position="12"/>
    </location>
</feature>
<sequence>MADETEDLEEQISDAHQKMEGEGGDGEEDVNQGWADAMARILENQLPEDKPPVLLKYKKIEKRKAERKEELASKKLKSQERHAMLEKDHIKPDASTLDYEKNLMRIATRGVVKLFNAVSKHQKEMDNKLNSAPTEAKKMKVESMSKSTFLDMLKSSSDKGWNQEHKEQKGTGIDLTNTDDTSSWSILRDDFMMGAKMKDWNREEQKTKRKDKKLMNIPDHELETSNADFMDESDDGNNAQSDSESDMDSQGG</sequence>
<evidence type="ECO:0000313" key="4">
    <source>
        <dbReference type="EMBL" id="PFX18721.1"/>
    </source>
</evidence>
<accession>A0A2B4RM82</accession>
<evidence type="ECO:0000256" key="1">
    <source>
        <dbReference type="ARBA" id="ARBA00007462"/>
    </source>
</evidence>
<dbReference type="InterPro" id="IPR012459">
    <property type="entry name" value="Rrp15"/>
</dbReference>
<comment type="caution">
    <text evidence="4">The sequence shown here is derived from an EMBL/GenBank/DDBJ whole genome shotgun (WGS) entry which is preliminary data.</text>
</comment>
<organism evidence="4 5">
    <name type="scientific">Stylophora pistillata</name>
    <name type="common">Smooth cauliflower coral</name>
    <dbReference type="NCBI Taxonomy" id="50429"/>
    <lineage>
        <taxon>Eukaryota</taxon>
        <taxon>Metazoa</taxon>
        <taxon>Cnidaria</taxon>
        <taxon>Anthozoa</taxon>
        <taxon>Hexacorallia</taxon>
        <taxon>Scleractinia</taxon>
        <taxon>Astrocoeniina</taxon>
        <taxon>Pocilloporidae</taxon>
        <taxon>Stylophora</taxon>
    </lineage>
</organism>
<dbReference type="EMBL" id="LSMT01000396">
    <property type="protein sequence ID" value="PFX18721.1"/>
    <property type="molecule type" value="Genomic_DNA"/>
</dbReference>
<dbReference type="GO" id="GO:0000470">
    <property type="term" value="P:maturation of LSU-rRNA"/>
    <property type="evidence" value="ECO:0007669"/>
    <property type="project" value="TreeGrafter"/>
</dbReference>
<dbReference type="Proteomes" id="UP000225706">
    <property type="component" value="Unassembled WGS sequence"/>
</dbReference>
<name>A0A2B4RM82_STYPI</name>
<feature type="region of interest" description="Disordered" evidence="3">
    <location>
        <begin position="1"/>
        <end position="34"/>
    </location>
</feature>
<evidence type="ECO:0000256" key="3">
    <source>
        <dbReference type="SAM" id="MobiDB-lite"/>
    </source>
</evidence>
<reference evidence="5" key="1">
    <citation type="journal article" date="2017" name="bioRxiv">
        <title>Comparative analysis of the genomes of Stylophora pistillata and Acropora digitifera provides evidence for extensive differences between species of corals.</title>
        <authorList>
            <person name="Voolstra C.R."/>
            <person name="Li Y."/>
            <person name="Liew Y.J."/>
            <person name="Baumgarten S."/>
            <person name="Zoccola D."/>
            <person name="Flot J.-F."/>
            <person name="Tambutte S."/>
            <person name="Allemand D."/>
            <person name="Aranda M."/>
        </authorList>
    </citation>
    <scope>NUCLEOTIDE SEQUENCE [LARGE SCALE GENOMIC DNA]</scope>
</reference>
<evidence type="ECO:0000256" key="2">
    <source>
        <dbReference type="ARBA" id="ARBA00017475"/>
    </source>
</evidence>
<feature type="region of interest" description="Disordered" evidence="3">
    <location>
        <begin position="64"/>
        <end position="89"/>
    </location>
</feature>
<feature type="region of interest" description="Disordered" evidence="3">
    <location>
        <begin position="156"/>
        <end position="177"/>
    </location>
</feature>
<keyword evidence="5" id="KW-1185">Reference proteome</keyword>
<comment type="similarity">
    <text evidence="1">Belongs to the RRP15 family.</text>
</comment>
<dbReference type="PANTHER" id="PTHR13245">
    <property type="entry name" value="RRP15-LIKE PROTEIN"/>
    <property type="match status" value="1"/>
</dbReference>
<dbReference type="Pfam" id="PF07890">
    <property type="entry name" value="Rrp15p"/>
    <property type="match status" value="1"/>
</dbReference>
<proteinExistence type="inferred from homology"/>
<evidence type="ECO:0000313" key="5">
    <source>
        <dbReference type="Proteomes" id="UP000225706"/>
    </source>
</evidence>
<dbReference type="STRING" id="50429.A0A2B4RM82"/>
<protein>
    <recommendedName>
        <fullName evidence="2">RRP15-like protein</fullName>
    </recommendedName>
</protein>
<gene>
    <name evidence="4" type="primary">RRP15</name>
    <name evidence="4" type="ORF">AWC38_SpisGene16908</name>
</gene>
<dbReference type="AlphaFoldDB" id="A0A2B4RM82"/>
<dbReference type="GO" id="GO:0000460">
    <property type="term" value="P:maturation of 5.8S rRNA"/>
    <property type="evidence" value="ECO:0007669"/>
    <property type="project" value="TreeGrafter"/>
</dbReference>
<feature type="compositionally biased region" description="Acidic residues" evidence="3">
    <location>
        <begin position="243"/>
        <end position="252"/>
    </location>
</feature>
<dbReference type="PANTHER" id="PTHR13245:SF14">
    <property type="entry name" value="RRP15-LIKE PROTEIN"/>
    <property type="match status" value="1"/>
</dbReference>
<dbReference type="GO" id="GO:0030687">
    <property type="term" value="C:preribosome, large subunit precursor"/>
    <property type="evidence" value="ECO:0007669"/>
    <property type="project" value="TreeGrafter"/>
</dbReference>
<feature type="region of interest" description="Disordered" evidence="3">
    <location>
        <begin position="198"/>
        <end position="252"/>
    </location>
</feature>